<dbReference type="PANTHER" id="PTHR30237:SF5">
    <property type="entry name" value="CARBOXYPEPTIDASE VC_A0337-RELATED"/>
    <property type="match status" value="1"/>
</dbReference>
<dbReference type="Gene3D" id="3.50.30.60">
    <property type="entry name" value="LD-carboxypeptidase A C-terminal domain-like"/>
    <property type="match status" value="1"/>
</dbReference>
<gene>
    <name evidence="6" type="ORF">JT31_17875</name>
</gene>
<dbReference type="Pfam" id="PF17676">
    <property type="entry name" value="Peptidase_S66C"/>
    <property type="match status" value="1"/>
</dbReference>
<dbReference type="KEGG" id="cnt:JT31_17875"/>
<dbReference type="InterPro" id="IPR040921">
    <property type="entry name" value="Peptidase_S66C"/>
</dbReference>
<feature type="domain" description="LD-carboxypeptidase C-terminal" evidence="5">
    <location>
        <begin position="205"/>
        <end position="320"/>
    </location>
</feature>
<dbReference type="AlphaFoldDB" id="A0A089Q5A1"/>
<evidence type="ECO:0000256" key="2">
    <source>
        <dbReference type="ARBA" id="ARBA00022801"/>
    </source>
</evidence>
<reference evidence="6 7" key="1">
    <citation type="submission" date="2014-09" db="EMBL/GenBank/DDBJ databases">
        <title>Cedecea neteri SSMD04 Genome Sequencing.</title>
        <authorList>
            <person name="Tan J.-Y."/>
        </authorList>
    </citation>
    <scope>NUCLEOTIDE SEQUENCE [LARGE SCALE GENOMIC DNA]</scope>
    <source>
        <strain evidence="6 7">SSMD04</strain>
    </source>
</reference>
<proteinExistence type="inferred from homology"/>
<evidence type="ECO:0000259" key="5">
    <source>
        <dbReference type="Pfam" id="PF17676"/>
    </source>
</evidence>
<feature type="active site" description="Charge relay system" evidence="3">
    <location>
        <position position="305"/>
    </location>
</feature>
<dbReference type="OrthoDB" id="9807329at2"/>
<dbReference type="InterPro" id="IPR040449">
    <property type="entry name" value="Peptidase_S66_N"/>
</dbReference>
<dbReference type="SUPFAM" id="SSF141986">
    <property type="entry name" value="LD-carboxypeptidase A C-terminal domain-like"/>
    <property type="match status" value="1"/>
</dbReference>
<dbReference type="CDD" id="cd07062">
    <property type="entry name" value="Peptidase_S66_mccF_like"/>
    <property type="match status" value="1"/>
</dbReference>
<dbReference type="Proteomes" id="UP000029481">
    <property type="component" value="Chromosome"/>
</dbReference>
<evidence type="ECO:0000256" key="1">
    <source>
        <dbReference type="ARBA" id="ARBA00010233"/>
    </source>
</evidence>
<evidence type="ECO:0000259" key="4">
    <source>
        <dbReference type="Pfam" id="PF02016"/>
    </source>
</evidence>
<keyword evidence="7" id="KW-1185">Reference proteome</keyword>
<keyword evidence="2" id="KW-0378">Hydrolase</keyword>
<evidence type="ECO:0000313" key="6">
    <source>
        <dbReference type="EMBL" id="AIR06411.1"/>
    </source>
</evidence>
<feature type="active site" description="Nucleophile" evidence="3">
    <location>
        <position position="114"/>
    </location>
</feature>
<dbReference type="SUPFAM" id="SSF52317">
    <property type="entry name" value="Class I glutamine amidotransferase-like"/>
    <property type="match status" value="1"/>
</dbReference>
<dbReference type="InterPro" id="IPR027478">
    <property type="entry name" value="LdcA_N"/>
</dbReference>
<feature type="active site" description="Charge relay system" evidence="3">
    <location>
        <position position="237"/>
    </location>
</feature>
<dbReference type="InterPro" id="IPR027461">
    <property type="entry name" value="Carboxypeptidase_A_C_sf"/>
</dbReference>
<organism evidence="6 7">
    <name type="scientific">Cedecea neteri</name>
    <dbReference type="NCBI Taxonomy" id="158822"/>
    <lineage>
        <taxon>Bacteria</taxon>
        <taxon>Pseudomonadati</taxon>
        <taxon>Pseudomonadota</taxon>
        <taxon>Gammaproteobacteria</taxon>
        <taxon>Enterobacterales</taxon>
        <taxon>Enterobacteriaceae</taxon>
        <taxon>Cedecea</taxon>
    </lineage>
</organism>
<dbReference type="Gene3D" id="3.40.50.10740">
    <property type="entry name" value="Class I glutamine amidotransferase-like"/>
    <property type="match status" value="1"/>
</dbReference>
<dbReference type="InterPro" id="IPR003507">
    <property type="entry name" value="S66_fam"/>
</dbReference>
<sequence>MPQIYARPLAVGDTIAVFSPSSAATAFAPLRYQRAKAFIESKGFYLQEGSLTGKKDFWRSGSIRERADEFNALLHDPNVRCIISAIGGLNSNSLLPYIDYAQLMKDPKIIIGYSDVTALLAGIYQRIGLITFYGPAVVASFGELPPLVDSTFDYFLSILSRQQALPYALSPPAAWTDEMINWETQSRAKTLTPGSWRFEGTGNVEGRVIGGNLNTLYGIWGSEYMPDINRGDILFIEDSLQSAAELEREFSHLLLCGVFDRIAAIVLGRHELFDDQGSGKTPLQILREVLNDREIPVVSDFDCCHTHPMLTLPLGVRMRIDFDFQTISLTSQWLEADQ</sequence>
<dbReference type="RefSeq" id="WP_038480052.1">
    <property type="nucleotide sequence ID" value="NZ_CP009451.1"/>
</dbReference>
<accession>A0A089Q5A1</accession>
<comment type="similarity">
    <text evidence="1">Belongs to the peptidase S66 family.</text>
</comment>
<dbReference type="PANTHER" id="PTHR30237">
    <property type="entry name" value="MURAMOYLTETRAPEPTIDE CARBOXYPEPTIDASE"/>
    <property type="match status" value="1"/>
</dbReference>
<evidence type="ECO:0000256" key="3">
    <source>
        <dbReference type="PIRSR" id="PIRSR028757-1"/>
    </source>
</evidence>
<name>A0A089Q5A1_9ENTR</name>
<dbReference type="InterPro" id="IPR029062">
    <property type="entry name" value="Class_I_gatase-like"/>
</dbReference>
<protein>
    <submittedName>
        <fullName evidence="6">Peptidase S66</fullName>
    </submittedName>
</protein>
<dbReference type="PIRSF" id="PIRSF028757">
    <property type="entry name" value="LD-carboxypeptidase"/>
    <property type="match status" value="1"/>
</dbReference>
<dbReference type="Pfam" id="PF02016">
    <property type="entry name" value="Peptidase_S66"/>
    <property type="match status" value="1"/>
</dbReference>
<dbReference type="GO" id="GO:0016787">
    <property type="term" value="F:hydrolase activity"/>
    <property type="evidence" value="ECO:0007669"/>
    <property type="project" value="UniProtKB-KW"/>
</dbReference>
<evidence type="ECO:0000313" key="7">
    <source>
        <dbReference type="Proteomes" id="UP000029481"/>
    </source>
</evidence>
<dbReference type="EMBL" id="CP009451">
    <property type="protein sequence ID" value="AIR06411.1"/>
    <property type="molecule type" value="Genomic_DNA"/>
</dbReference>
<feature type="domain" description="LD-carboxypeptidase N-terminal" evidence="4">
    <location>
        <begin position="15"/>
        <end position="134"/>
    </location>
</feature>